<evidence type="ECO:0000313" key="7">
    <source>
        <dbReference type="EMBL" id="PJZ64430.1"/>
    </source>
</evidence>
<evidence type="ECO:0000259" key="6">
    <source>
        <dbReference type="Pfam" id="PF25023"/>
    </source>
</evidence>
<dbReference type="EMBL" id="NPDT01000010">
    <property type="protein sequence ID" value="PJZ64430.1"/>
    <property type="molecule type" value="Genomic_DNA"/>
</dbReference>
<evidence type="ECO:0000256" key="3">
    <source>
        <dbReference type="ARBA" id="ARBA00022737"/>
    </source>
</evidence>
<dbReference type="RefSeq" id="WP_100760195.1">
    <property type="nucleotide sequence ID" value="NZ_NPDT01000010.1"/>
</dbReference>
<keyword evidence="4" id="KW-0843">Virulence</keyword>
<dbReference type="NCBIfam" id="TIGR01643">
    <property type="entry name" value="YD_repeat_2x"/>
    <property type="match status" value="2"/>
</dbReference>
<dbReference type="SUPFAM" id="SSF69318">
    <property type="entry name" value="Integrin alpha N-terminal domain"/>
    <property type="match status" value="2"/>
</dbReference>
<dbReference type="InterPro" id="IPR056823">
    <property type="entry name" value="TEN-like_YD-shell"/>
</dbReference>
<keyword evidence="5" id="KW-0472">Membrane</keyword>
<feature type="transmembrane region" description="Helical" evidence="5">
    <location>
        <begin position="1887"/>
        <end position="1905"/>
    </location>
</feature>
<reference evidence="7 8" key="1">
    <citation type="submission" date="2017-07" db="EMBL/GenBank/DDBJ databases">
        <title>Leptospira spp. isolated from tropical soils.</title>
        <authorList>
            <person name="Thibeaux R."/>
            <person name="Iraola G."/>
            <person name="Ferres I."/>
            <person name="Bierque E."/>
            <person name="Girault D."/>
            <person name="Soupe-Gilbert M.-E."/>
            <person name="Picardeau M."/>
            <person name="Goarant C."/>
        </authorList>
    </citation>
    <scope>NUCLEOTIDE SEQUENCE [LARGE SCALE GENOMIC DNA]</scope>
    <source>
        <strain evidence="7 8">FH2-C-A2</strain>
    </source>
</reference>
<evidence type="ECO:0000256" key="2">
    <source>
        <dbReference type="ARBA" id="ARBA00022525"/>
    </source>
</evidence>
<feature type="transmembrane region" description="Helical" evidence="5">
    <location>
        <begin position="2168"/>
        <end position="2187"/>
    </location>
</feature>
<feature type="transmembrane region" description="Helical" evidence="5">
    <location>
        <begin position="2193"/>
        <end position="2218"/>
    </location>
</feature>
<proteinExistence type="predicted"/>
<dbReference type="InterPro" id="IPR050708">
    <property type="entry name" value="T6SS_VgrG/RHS"/>
</dbReference>
<dbReference type="InterPro" id="IPR031325">
    <property type="entry name" value="RHS_repeat"/>
</dbReference>
<organism evidence="7 8">
    <name type="scientific">Leptospira wolffii</name>
    <dbReference type="NCBI Taxonomy" id="409998"/>
    <lineage>
        <taxon>Bacteria</taxon>
        <taxon>Pseudomonadati</taxon>
        <taxon>Spirochaetota</taxon>
        <taxon>Spirochaetia</taxon>
        <taxon>Leptospirales</taxon>
        <taxon>Leptospiraceae</taxon>
        <taxon>Leptospira</taxon>
    </lineage>
</organism>
<dbReference type="InterPro" id="IPR006530">
    <property type="entry name" value="YD"/>
</dbReference>
<dbReference type="Pfam" id="PF03534">
    <property type="entry name" value="SpvB"/>
    <property type="match status" value="1"/>
</dbReference>
<dbReference type="PANTHER" id="PTHR32305:SF15">
    <property type="entry name" value="PROTEIN RHSA-RELATED"/>
    <property type="match status" value="1"/>
</dbReference>
<feature type="domain" description="Teneurin-like YD-shell" evidence="6">
    <location>
        <begin position="1660"/>
        <end position="1794"/>
    </location>
</feature>
<dbReference type="InterPro" id="IPR028994">
    <property type="entry name" value="Integrin_alpha_N"/>
</dbReference>
<keyword evidence="2" id="KW-0964">Secreted</keyword>
<dbReference type="Pfam" id="PF25023">
    <property type="entry name" value="TEN_YD-shell"/>
    <property type="match status" value="1"/>
</dbReference>
<evidence type="ECO:0000256" key="5">
    <source>
        <dbReference type="SAM" id="Phobius"/>
    </source>
</evidence>
<evidence type="ECO:0000313" key="8">
    <source>
        <dbReference type="Proteomes" id="UP000231912"/>
    </source>
</evidence>
<dbReference type="NCBIfam" id="TIGR03696">
    <property type="entry name" value="Rhs_assc_core"/>
    <property type="match status" value="1"/>
</dbReference>
<dbReference type="PANTHER" id="PTHR32305">
    <property type="match status" value="1"/>
</dbReference>
<dbReference type="GO" id="GO:0005737">
    <property type="term" value="C:cytoplasm"/>
    <property type="evidence" value="ECO:0007669"/>
    <property type="project" value="InterPro"/>
</dbReference>
<accession>A0A2M9Z7M6</accession>
<dbReference type="Pfam" id="PF05593">
    <property type="entry name" value="RHS_repeat"/>
    <property type="match status" value="1"/>
</dbReference>
<dbReference type="Gene3D" id="2.180.10.10">
    <property type="entry name" value="RHS repeat-associated core"/>
    <property type="match status" value="3"/>
</dbReference>
<protein>
    <recommendedName>
        <fullName evidence="6">Teneurin-like YD-shell domain-containing protein</fullName>
    </recommendedName>
</protein>
<name>A0A2M9Z7M6_9LEPT</name>
<keyword evidence="5" id="KW-0812">Transmembrane</keyword>
<comment type="subcellular location">
    <subcellularLocation>
        <location evidence="1">Secreted</location>
    </subcellularLocation>
</comment>
<dbReference type="InterPro" id="IPR003284">
    <property type="entry name" value="Sal_SpvB"/>
</dbReference>
<dbReference type="InterPro" id="IPR022385">
    <property type="entry name" value="Rhs_assc_core"/>
</dbReference>
<dbReference type="GO" id="GO:0005576">
    <property type="term" value="C:extracellular region"/>
    <property type="evidence" value="ECO:0007669"/>
    <property type="project" value="UniProtKB-SubCell"/>
</dbReference>
<dbReference type="Proteomes" id="UP000231912">
    <property type="component" value="Unassembled WGS sequence"/>
</dbReference>
<keyword evidence="3" id="KW-0677">Repeat</keyword>
<sequence length="2384" mass="264672">MQPKRFYKSHFPVLLFIFFSLINFNLFDFAEEESEIPFPIPMILIDDNGASTASIPLKLISGTAGFNPSLTLNYNSLGGDGILGEGWDLSGLGYIKRNANYGLGLAGSDHYYSGSDGKLIQSSISSDYFRPEKDNFTKYIPIRTSLCGDEACSWMSISPSGLKMYYGEPNGGSDSYNAQIKNSAGYVLTWGLNRIVDPNGNEIKIYYSSDSLTDGTFYPESIVYANGNASVKFEYANRDDWFTSYFGFQNQNTKKVLKRIYTNLQNSEVDRWNFSYSKSFHDKAILTEIDKDGYLPLEFKYAKDDLSPSNSNANKVAEMPNLQISGKYKYSDSTGCNLLFWACLSTAFDLTVELALRQIVCFQCINPFYNDCTDGVTKNISFYTDVNGDGLLDFVRFVESGFAGSDSPVTANRTGRLRVLLGRKDANGFVDFTGSEFRSSDIFRATEGLKILSGDVNGDGKSDFIILEDYDNSNFIKLGLTSSNGTDINIKDSNIKILQKAPNIKDRLTFLHPDQSNYIYLRDINLDGRADLIQWDSDQKQMVVNYSVGDNFSQTPTILSIDASDFGFSNQNFIDIDGNMIPDFVSIDNLDQPDRKLKYILFNDSLGIIRKGSITLGNEGKFDNFYFADINGDKLQDLVTATSATIGGTELKVYLFDGKNFKYHSDQTLNGFYVNQDIKNLSGTIVRDPYVLDIRQDSQTDDIIAYDSDAKTFNFYIHDDNSSYFPTVQIGLTCKTSACGNNVVNGVIYATTDIVSQDINGDSIPETFQLFFVFRNAQNPDVTLQVNYSYHDSANIPIDIQRAQDQGGDTNSGTKWTQITDELYNSWLNGRHFGDYDGDGRDDAIWFDGNSIRIALSKADGNGNLYWRADGNFSMPAKSLTTIADLNSDGMVEAISVFANKKQIRSDVAAPLGTTSQNSDSPYDSTGSITTYSRNYSSPLGLLSEISNSSDNKTVVLYQWEANHNSAKSPSTPSYPIISSYTAKPLAINVKTISFDGNIVETSVGYFNHQYYLDGREKSRDLLYSKIESINSINQAGSTKSVRNFIQGISFELDGLVSAEANYINGSLLQTKSKNYVTISTLLGSTVARLKQETTKNYFNGNEFLNATQNYSFDTYGNVVVESYISPDYTVETVSEKENDTSNWIIGRTTRTKKSVNSQLALDRSYIYSGRNLIQLIDFNDLPEKSFITYDYYPNGNIQSTKDALGNSAISEYDPVLNSFIVKKTNAIGHSILYSYDLGKGLLLSSTNPNGTSDKYSYDDYGRQLEITFAGSSDWNKRFVYSRSGRMGESVAMLLQEDDGNVLRNEDFFDGLHRKIRSAKTLADGYIYTEDTKYRLDGKVEGITLPYLPAVMDVKSTIYSYNGPDGREDSATNPDGTITRKTYENIGDGKIRTTISLESNSGSILSTNISDSDSSNRLLQRDLNGAKTKYLYDNLGRMYSILDPTNQATIITYDVYGRRTSVYDNYSGKTEFKYDSIGNITSVTNSNGEVIQKSYDAIGRLIAVQSNDSKTIDFEYDNGENAIGKLSTISTNDLQTKFEYDPAGNRSQAIVRVDDLEFVSKFEYGISKKLNKITYPDGSIVRYKYSSGGYLNNVFLDIPDKDSFNYPIVNYSGIEIVGDSEMYFNKALGNGLTTKIGFDPYKMRVTGYNTKDSLGQIKESYKIQYDDLGNISDINDDLKPNQSQHFTYDIAQRLVSSTQNSLSTTYDYDASGNILKNGKYTLKYQDSSRKNAVTAATSAQESFTYSYDNTGKMTNRNGDVFLYDTFGNLTKTSLENGENYEFLYDYSGSRVKKARVSNNATLYSVFELYDLERTPGNPEKHTLYIKGAQGEIVAQITREDATLISAYSIPPTIFISITKAPIVLAIKSLLGQISSSKVAMMVSQLDFVRSIILLIAISMISLAGSRAIRIKRSEGNWASYFAPSILSVFLIANFQSCGLLPTNSGSGEAPWALFPLLINPDTPSINSPTVPAVPPGGGFSNSAQQGVVFLLSDHLGSIRHFTDGNGNFLSGGDQPGVSEINYKPYGEIDRTNSYGPNISKLKYSQQQEDIELGLYYFKTRYYDPAIGRFVQPDDFIFGGSLFGQNRYMFVDGNPIKYRDPTGQSSITHKWNETLHAIFGNHEDVRKAIEASIREALTDSDDPVVKFLSELAYSQIEERKIKSAMQKQLLKTGVTAVAGIALIWFMPASMPVEWAAVTTALGAGSLGYAIGSTTGYLLAGGSTSYSRGINNPRTDQALEAAEIFGTIGSAIGSSTNGMDELYNATDEQFLEKIQGFTQDFAGTVAVGGFTRFRINGKWDLSYYNLKESYRRQSDPAKIGLSFIMSFAFKNVGEPLAKATGFKPLEEIDDTGYGLAKGIILEYGKPAATWVYENWQNPWNLVPGAL</sequence>
<evidence type="ECO:0000256" key="1">
    <source>
        <dbReference type="ARBA" id="ARBA00004613"/>
    </source>
</evidence>
<comment type="caution">
    <text evidence="7">The sequence shown here is derived from an EMBL/GenBank/DDBJ whole genome shotgun (WGS) entry which is preliminary data.</text>
</comment>
<keyword evidence="5" id="KW-1133">Transmembrane helix</keyword>
<evidence type="ECO:0000256" key="4">
    <source>
        <dbReference type="ARBA" id="ARBA00023026"/>
    </source>
</evidence>
<gene>
    <name evidence="7" type="ORF">CH371_18635</name>
</gene>